<proteinExistence type="inferred from homology"/>
<feature type="domain" description="Glycoside hydrolase family 9" evidence="7">
    <location>
        <begin position="154"/>
        <end position="588"/>
    </location>
</feature>
<dbReference type="InterPro" id="IPR012341">
    <property type="entry name" value="6hp_glycosidase-like_sf"/>
</dbReference>
<evidence type="ECO:0000256" key="4">
    <source>
        <dbReference type="ARBA" id="ARBA00023277"/>
    </source>
</evidence>
<dbReference type="SUPFAM" id="SSF81296">
    <property type="entry name" value="E set domains"/>
    <property type="match status" value="1"/>
</dbReference>
<dbReference type="SUPFAM" id="SSF48208">
    <property type="entry name" value="Six-hairpin glycosidases"/>
    <property type="match status" value="1"/>
</dbReference>
<dbReference type="RefSeq" id="WP_013655101.1">
    <property type="nucleotide sequence ID" value="NC_015275.1"/>
</dbReference>
<dbReference type="eggNOG" id="COG3291">
    <property type="taxonomic scope" value="Bacteria"/>
</dbReference>
<dbReference type="Pfam" id="PF02927">
    <property type="entry name" value="CelD_N"/>
    <property type="match status" value="1"/>
</dbReference>
<evidence type="ECO:0000259" key="7">
    <source>
        <dbReference type="Pfam" id="PF00759"/>
    </source>
</evidence>
<dbReference type="CDD" id="cd02850">
    <property type="entry name" value="E_set_Cellulase_N"/>
    <property type="match status" value="1"/>
</dbReference>
<organism evidence="9 10">
    <name type="scientific">Cellulosilyticum lentocellum (strain ATCC 49066 / DSM 5427 / NCIMB 11756 / RHM5)</name>
    <name type="common">Clostridium lentocellum</name>
    <dbReference type="NCBI Taxonomy" id="642492"/>
    <lineage>
        <taxon>Bacteria</taxon>
        <taxon>Bacillati</taxon>
        <taxon>Bacillota</taxon>
        <taxon>Clostridia</taxon>
        <taxon>Lachnospirales</taxon>
        <taxon>Cellulosilyticaceae</taxon>
        <taxon>Cellulosilyticum</taxon>
    </lineage>
</organism>
<dbReference type="InterPro" id="IPR008928">
    <property type="entry name" value="6-hairpin_glycosidase_sf"/>
</dbReference>
<dbReference type="KEGG" id="cle:Clole_0038"/>
<comment type="similarity">
    <text evidence="1">Belongs to the glycosyl hydrolase 9 (cellulase E) family.</text>
</comment>
<dbReference type="Gene3D" id="1.50.10.10">
    <property type="match status" value="1"/>
</dbReference>
<evidence type="ECO:0000256" key="6">
    <source>
        <dbReference type="ARBA" id="ARBA00023326"/>
    </source>
</evidence>
<feature type="domain" description="Cellulase Ig-like" evidence="8">
    <location>
        <begin position="61"/>
        <end position="141"/>
    </location>
</feature>
<gene>
    <name evidence="9" type="ordered locus">Clole_0038</name>
</gene>
<sequence length="594" mass="66425">MKIKEIFIIYLSISIGALTGCNVQEKTSQDITVQVTEEKTVVKDGDGIGANKALISQEPDAEKNVILNQLGYLPNDIKKVVFRGEKVGEKFSVISINTNEIVYTGEVGNKIYSPAADETNYIGDFSEVTKEGVYKIITDMSGESYQFKIGQGIYKEAFEDALRFFYLQRCGQDISKEYGDTWAHQACHTEMATIYGSDKKIDVSGGWHDAGDYGRYVVATSKAVADLLLAYETNKEAFDDNLNIPESGNGIPDVLDEARYQLVWLLKMQNQENGGVYHKVTGANFPGYIMPQLEISDLIVCPISTTATGDFAAVMAMGHEAYKEIDSELADECLRAAQKAWVYLEQAPNSNFKNPTGILTGEYGDSNDLDERLWAAVELFKVTNDEKYHDKIKGIVKDINRLDCRYGWQGVAEYAIDTYINLPNADDGVLQVLKENLKMTGDFFLSAAKQDGYNVYNKEDIYYWGSNMNVLSLALLYAHASEIFDEQEYIEYANEQINYCFGKNPMAMSYVTGYGTVYPKFPHHRPSVAQEKTIPGMIVGGPNTGREDNIAKQDLEAAPATKCYIDNRESYSTNEVDIYWNSTLIYALAKLGRV</sequence>
<keyword evidence="5 9" id="KW-0326">Glycosidase</keyword>
<keyword evidence="2 9" id="KW-0378">Hydrolase</keyword>
<dbReference type="Proteomes" id="UP000008467">
    <property type="component" value="Chromosome"/>
</dbReference>
<keyword evidence="4" id="KW-0119">Carbohydrate metabolism</keyword>
<protein>
    <submittedName>
        <fullName evidence="9">Cellulose 1,4-beta-cellobiosidase</fullName>
        <ecNumber evidence="9">3.2.1.91</ecNumber>
    </submittedName>
</protein>
<evidence type="ECO:0000256" key="3">
    <source>
        <dbReference type="ARBA" id="ARBA00023001"/>
    </source>
</evidence>
<evidence type="ECO:0000313" key="9">
    <source>
        <dbReference type="EMBL" id="ADZ81800.1"/>
    </source>
</evidence>
<dbReference type="EC" id="3.2.1.91" evidence="9"/>
<dbReference type="GO" id="GO:0030245">
    <property type="term" value="P:cellulose catabolic process"/>
    <property type="evidence" value="ECO:0007669"/>
    <property type="project" value="UniProtKB-KW"/>
</dbReference>
<dbReference type="AlphaFoldDB" id="F2JGA5"/>
<dbReference type="PANTHER" id="PTHR22298">
    <property type="entry name" value="ENDO-1,4-BETA-GLUCANASE"/>
    <property type="match status" value="1"/>
</dbReference>
<dbReference type="STRING" id="642492.Clole_0038"/>
<evidence type="ECO:0000256" key="5">
    <source>
        <dbReference type="ARBA" id="ARBA00023295"/>
    </source>
</evidence>
<dbReference type="Pfam" id="PF00759">
    <property type="entry name" value="Glyco_hydro_9"/>
    <property type="match status" value="1"/>
</dbReference>
<dbReference type="GO" id="GO:0008810">
    <property type="term" value="F:cellulase activity"/>
    <property type="evidence" value="ECO:0007669"/>
    <property type="project" value="InterPro"/>
</dbReference>
<dbReference type="InterPro" id="IPR004197">
    <property type="entry name" value="Cellulase_Ig-like"/>
</dbReference>
<accession>F2JGA5</accession>
<evidence type="ECO:0000256" key="2">
    <source>
        <dbReference type="ARBA" id="ARBA00022801"/>
    </source>
</evidence>
<dbReference type="InterPro" id="IPR001701">
    <property type="entry name" value="Glyco_hydro_9"/>
</dbReference>
<name>F2JGA5_CELLD</name>
<keyword evidence="6" id="KW-0624">Polysaccharide degradation</keyword>
<dbReference type="PROSITE" id="PS51257">
    <property type="entry name" value="PROKAR_LIPOPROTEIN"/>
    <property type="match status" value="1"/>
</dbReference>
<dbReference type="GO" id="GO:0016162">
    <property type="term" value="F:cellulose 1,4-beta-cellobiosidase activity"/>
    <property type="evidence" value="ECO:0007669"/>
    <property type="project" value="UniProtKB-EC"/>
</dbReference>
<dbReference type="HOGENOM" id="CLU_006010_2_1_9"/>
<reference evidence="9 10" key="1">
    <citation type="journal article" date="2011" name="J. Bacteriol.">
        <title>Complete genome sequence of the cellulose-degrading bacterium Cellulosilyticum lentocellum.</title>
        <authorList>
            <consortium name="US DOE Joint Genome Institute"/>
            <person name="Miller D.A."/>
            <person name="Suen G."/>
            <person name="Bruce D."/>
            <person name="Copeland A."/>
            <person name="Cheng J.F."/>
            <person name="Detter C."/>
            <person name="Goodwin L.A."/>
            <person name="Han C.S."/>
            <person name="Hauser L.J."/>
            <person name="Land M.L."/>
            <person name="Lapidus A."/>
            <person name="Lucas S."/>
            <person name="Meincke L."/>
            <person name="Pitluck S."/>
            <person name="Tapia R."/>
            <person name="Teshima H."/>
            <person name="Woyke T."/>
            <person name="Fox B.G."/>
            <person name="Angert E.R."/>
            <person name="Currie C.R."/>
        </authorList>
    </citation>
    <scope>NUCLEOTIDE SEQUENCE [LARGE SCALE GENOMIC DNA]</scope>
    <source>
        <strain evidence="10">ATCC 49066 / DSM 5427 / NCIMB 11756 / RHM5</strain>
    </source>
</reference>
<dbReference type="InterPro" id="IPR013783">
    <property type="entry name" value="Ig-like_fold"/>
</dbReference>
<evidence type="ECO:0000313" key="10">
    <source>
        <dbReference type="Proteomes" id="UP000008467"/>
    </source>
</evidence>
<evidence type="ECO:0000256" key="1">
    <source>
        <dbReference type="ARBA" id="ARBA00007072"/>
    </source>
</evidence>
<dbReference type="EMBL" id="CP002582">
    <property type="protein sequence ID" value="ADZ81800.1"/>
    <property type="molecule type" value="Genomic_DNA"/>
</dbReference>
<dbReference type="InterPro" id="IPR014756">
    <property type="entry name" value="Ig_E-set"/>
</dbReference>
<keyword evidence="3" id="KW-0136">Cellulose degradation</keyword>
<keyword evidence="10" id="KW-1185">Reference proteome</keyword>
<dbReference type="Gene3D" id="2.60.40.10">
    <property type="entry name" value="Immunoglobulins"/>
    <property type="match status" value="1"/>
</dbReference>
<evidence type="ECO:0000259" key="8">
    <source>
        <dbReference type="Pfam" id="PF02927"/>
    </source>
</evidence>